<dbReference type="PROSITE" id="PS01124">
    <property type="entry name" value="HTH_ARAC_FAMILY_2"/>
    <property type="match status" value="1"/>
</dbReference>
<dbReference type="RefSeq" id="WP_155093356.1">
    <property type="nucleotide sequence ID" value="NZ_WMJX01000069.1"/>
</dbReference>
<evidence type="ECO:0000259" key="5">
    <source>
        <dbReference type="PROSITE" id="PS01124"/>
    </source>
</evidence>
<gene>
    <name evidence="6" type="ORF">GJV76_14750</name>
</gene>
<protein>
    <submittedName>
        <fullName evidence="6">Helix-turn-helix domain-containing protein</fullName>
    </submittedName>
</protein>
<dbReference type="GO" id="GO:0003700">
    <property type="term" value="F:DNA-binding transcription factor activity"/>
    <property type="evidence" value="ECO:0007669"/>
    <property type="project" value="InterPro"/>
</dbReference>
<keyword evidence="7" id="KW-1185">Reference proteome</keyword>
<accession>A0A6I3LTR4</accession>
<dbReference type="Proteomes" id="UP000438760">
    <property type="component" value="Unassembled WGS sequence"/>
</dbReference>
<dbReference type="InterPro" id="IPR018060">
    <property type="entry name" value="HTH_AraC"/>
</dbReference>
<feature type="transmembrane region" description="Helical" evidence="4">
    <location>
        <begin position="67"/>
        <end position="85"/>
    </location>
</feature>
<dbReference type="AlphaFoldDB" id="A0A6I3LTR4"/>
<evidence type="ECO:0000313" key="6">
    <source>
        <dbReference type="EMBL" id="MTG99365.1"/>
    </source>
</evidence>
<feature type="transmembrane region" description="Helical" evidence="4">
    <location>
        <begin position="20"/>
        <end position="38"/>
    </location>
</feature>
<keyword evidence="4" id="KW-0812">Transmembrane</keyword>
<proteinExistence type="predicted"/>
<dbReference type="PROSITE" id="PS00041">
    <property type="entry name" value="HTH_ARAC_FAMILY_1"/>
    <property type="match status" value="1"/>
</dbReference>
<feature type="transmembrane region" description="Helical" evidence="4">
    <location>
        <begin position="44"/>
        <end position="60"/>
    </location>
</feature>
<reference evidence="6 7" key="1">
    <citation type="submission" date="2019-11" db="EMBL/GenBank/DDBJ databases">
        <title>Genome of Strain BIT-d1.</title>
        <authorList>
            <person name="Yang Y."/>
        </authorList>
    </citation>
    <scope>NUCLEOTIDE SEQUENCE [LARGE SCALE GENOMIC DNA]</scope>
    <source>
        <strain evidence="6 7">BIT-d1</strain>
    </source>
</reference>
<dbReference type="OrthoDB" id="1222071at2"/>
<dbReference type="PANTHER" id="PTHR43280:SF29">
    <property type="entry name" value="ARAC-FAMILY TRANSCRIPTIONAL REGULATOR"/>
    <property type="match status" value="1"/>
</dbReference>
<dbReference type="GO" id="GO:0043565">
    <property type="term" value="F:sequence-specific DNA binding"/>
    <property type="evidence" value="ECO:0007669"/>
    <property type="project" value="InterPro"/>
</dbReference>
<evidence type="ECO:0000256" key="1">
    <source>
        <dbReference type="ARBA" id="ARBA00023015"/>
    </source>
</evidence>
<dbReference type="InterPro" id="IPR009057">
    <property type="entry name" value="Homeodomain-like_sf"/>
</dbReference>
<sequence>MHRLLSNIDLNLRSKMTQLLLGAFILLLGLGLVLLISLTSERSLFPFLISVLLYSSVVYFEERWQRTIVQQLSIISLVGSVVLFFDLNHWLAIGIMNFIAVLYFIFFLCPLNFEQVKCKIKIEFIVFLSIFFGLNILLFNLEYLVSVFGRDLYFNDLLFSYLHLLLELSAIILSLITGGFILYTVIHSHHLSDVPETKGMEKQVEFQGVLLTKEKGGIVSEYVIAEKIVSFFESSDDYLQSTFSAKQLSSEIGLENQRQLSVIVQHFFHLTFNELLAKYRIAHALNLLRNEQNWSIVSVAESSGFRSFTTFNKYFVHFVGMKASDYKDRNIKID</sequence>
<comment type="caution">
    <text evidence="6">The sequence shown here is derived from an EMBL/GenBank/DDBJ whole genome shotgun (WGS) entry which is preliminary data.</text>
</comment>
<organism evidence="6 7">
    <name type="scientific">Myroides albus</name>
    <dbReference type="NCBI Taxonomy" id="2562892"/>
    <lineage>
        <taxon>Bacteria</taxon>
        <taxon>Pseudomonadati</taxon>
        <taxon>Bacteroidota</taxon>
        <taxon>Flavobacteriia</taxon>
        <taxon>Flavobacteriales</taxon>
        <taxon>Flavobacteriaceae</taxon>
        <taxon>Myroides</taxon>
    </lineage>
</organism>
<feature type="transmembrane region" description="Helical" evidence="4">
    <location>
        <begin position="122"/>
        <end position="141"/>
    </location>
</feature>
<dbReference type="PANTHER" id="PTHR43280">
    <property type="entry name" value="ARAC-FAMILY TRANSCRIPTIONAL REGULATOR"/>
    <property type="match status" value="1"/>
</dbReference>
<evidence type="ECO:0000256" key="4">
    <source>
        <dbReference type="SAM" id="Phobius"/>
    </source>
</evidence>
<dbReference type="Pfam" id="PF12833">
    <property type="entry name" value="HTH_18"/>
    <property type="match status" value="1"/>
</dbReference>
<dbReference type="SUPFAM" id="SSF46689">
    <property type="entry name" value="Homeodomain-like"/>
    <property type="match status" value="1"/>
</dbReference>
<keyword evidence="1" id="KW-0805">Transcription regulation</keyword>
<feature type="domain" description="HTH araC/xylS-type" evidence="5">
    <location>
        <begin position="226"/>
        <end position="329"/>
    </location>
</feature>
<dbReference type="SMART" id="SM00342">
    <property type="entry name" value="HTH_ARAC"/>
    <property type="match status" value="1"/>
</dbReference>
<evidence type="ECO:0000256" key="3">
    <source>
        <dbReference type="ARBA" id="ARBA00023163"/>
    </source>
</evidence>
<evidence type="ECO:0000313" key="7">
    <source>
        <dbReference type="Proteomes" id="UP000438760"/>
    </source>
</evidence>
<name>A0A6I3LTR4_9FLAO</name>
<keyword evidence="2" id="KW-0238">DNA-binding</keyword>
<dbReference type="InterPro" id="IPR018062">
    <property type="entry name" value="HTH_AraC-typ_CS"/>
</dbReference>
<keyword evidence="4" id="KW-1133">Transmembrane helix</keyword>
<dbReference type="Gene3D" id="1.10.10.60">
    <property type="entry name" value="Homeodomain-like"/>
    <property type="match status" value="1"/>
</dbReference>
<feature type="transmembrane region" description="Helical" evidence="4">
    <location>
        <begin position="161"/>
        <end position="186"/>
    </location>
</feature>
<keyword evidence="4" id="KW-0472">Membrane</keyword>
<feature type="transmembrane region" description="Helical" evidence="4">
    <location>
        <begin position="91"/>
        <end position="110"/>
    </location>
</feature>
<keyword evidence="3" id="KW-0804">Transcription</keyword>
<evidence type="ECO:0000256" key="2">
    <source>
        <dbReference type="ARBA" id="ARBA00023125"/>
    </source>
</evidence>
<dbReference type="EMBL" id="WMJX01000069">
    <property type="protein sequence ID" value="MTG99365.1"/>
    <property type="molecule type" value="Genomic_DNA"/>
</dbReference>